<dbReference type="InterPro" id="IPR032675">
    <property type="entry name" value="LRR_dom_sf"/>
</dbReference>
<dbReference type="Proteomes" id="UP000327157">
    <property type="component" value="Chromosome 13"/>
</dbReference>
<keyword evidence="1" id="KW-0611">Plant defense</keyword>
<comment type="caution">
    <text evidence="4">The sequence shown here is derived from an EMBL/GenBank/DDBJ whole genome shotgun (WGS) entry which is preliminary data.</text>
</comment>
<feature type="domain" description="Retrovirus-related Pol polyprotein from transposon TNT 1-94-like beta-barrel" evidence="3">
    <location>
        <begin position="712"/>
        <end position="773"/>
    </location>
</feature>
<dbReference type="Pfam" id="PF14223">
    <property type="entry name" value="Retrotran_gag_2"/>
    <property type="match status" value="1"/>
</dbReference>
<feature type="region of interest" description="Disordered" evidence="2">
    <location>
        <begin position="646"/>
        <end position="677"/>
    </location>
</feature>
<dbReference type="InterPro" id="IPR054722">
    <property type="entry name" value="PolX-like_BBD"/>
</dbReference>
<dbReference type="OrthoDB" id="1928346at2759"/>
<reference evidence="5" key="2">
    <citation type="submission" date="2019-10" db="EMBL/GenBank/DDBJ databases">
        <title>A de novo genome assembly of a pear dwarfing rootstock.</title>
        <authorList>
            <person name="Wang F."/>
            <person name="Wang J."/>
            <person name="Li S."/>
            <person name="Zhang Y."/>
            <person name="Fang M."/>
            <person name="Ma L."/>
            <person name="Zhao Y."/>
            <person name="Jiang S."/>
        </authorList>
    </citation>
    <scope>NUCLEOTIDE SEQUENCE [LARGE SCALE GENOMIC DNA]</scope>
</reference>
<dbReference type="SUPFAM" id="SSF52058">
    <property type="entry name" value="L domain-like"/>
    <property type="match status" value="2"/>
</dbReference>
<dbReference type="GO" id="GO:0006952">
    <property type="term" value="P:defense response"/>
    <property type="evidence" value="ECO:0007669"/>
    <property type="project" value="UniProtKB-KW"/>
</dbReference>
<proteinExistence type="predicted"/>
<dbReference type="Gene3D" id="3.80.10.10">
    <property type="entry name" value="Ribonuclease Inhibitor"/>
    <property type="match status" value="3"/>
</dbReference>
<sequence length="808" mass="92688">MEKLECVVDEFYGYKYVNNDEVATKVTLFPALKSLSFIYCPSLGEWKEAVVVKEMSTGEKVALIVFPRLEMLDVQNYAQLRSAPTHFPSLRELDIWNVDNAMPIETTLTLEYLSIQECCNLEVLPSLDNVTFPNLKTFRELTIVDCPKLRCTSIHSLPSPRYLFIRRCKSLELRKRRRTSTTLQEEEEEEEKDDLSLNGCTSLRELRIEECNGFTSTLSGLLSCTSLRKLHIAHCQNLRTLSGHGLQTPVSLKDMDIRYCPNLKAIPSLDHLTSLLQLNLQYFPTGLQSLSRLEQLSIGAFCEKLNSFPYFQVPSKLEELELYAWRKLKSLPHQIQHSTSLTCLSICHFAGVEALPECLGNLTSLTVLKICECKNLRYLPTVKAKQRLTKLHDLKIESCSPLAIRCERISSLEWRKISHIPHITDLWERLRTILNNNNNNQQTTLQMKGSNSSSELKALVFDGENYDFWRIRMTTIFKSYDLWDMVQYGNELPEMEVDALEEDLTETQLKRLKQYRMEDARALGIIQGVVSNTIFLRIANEESAKELGKFYNKSTEETPKLERLFDVVNKMKTYGEELPNERIVQKLLISLTKPYDSIVSVIEETKDTETLSVQDVMASLRAFDQRLDRHADFALEKAFQSLNVGSSSQASASKQKPQWKGKNKKWEGKGYQNPKPKQGIYSNEVNCANQVEQEAIVFCAFSAKVEKNYEVWYIDSGCSNHMTAHESLLIDIDTNFTRKVKKGDGNIVKDIGKGTLVINPKKGRKCIREVMLIYDDRSLSNLVTNVEVKNRTFPLMLKYLEEVKGKQV</sequence>
<gene>
    <name evidence="4" type="ORF">D8674_010374</name>
</gene>
<name>A0A5N5FB97_9ROSA</name>
<accession>A0A5N5FB97</accession>
<evidence type="ECO:0000313" key="5">
    <source>
        <dbReference type="Proteomes" id="UP000327157"/>
    </source>
</evidence>
<keyword evidence="5" id="KW-1185">Reference proteome</keyword>
<evidence type="ECO:0000313" key="4">
    <source>
        <dbReference type="EMBL" id="KAB2600103.1"/>
    </source>
</evidence>
<reference evidence="4 5" key="1">
    <citation type="submission" date="2019-09" db="EMBL/GenBank/DDBJ databases">
        <authorList>
            <person name="Ou C."/>
        </authorList>
    </citation>
    <scope>NUCLEOTIDE SEQUENCE [LARGE SCALE GENOMIC DNA]</scope>
    <source>
        <strain evidence="4">S2</strain>
        <tissue evidence="4">Leaf</tissue>
    </source>
</reference>
<dbReference type="EMBL" id="SMOL01000753">
    <property type="protein sequence ID" value="KAB2600103.1"/>
    <property type="molecule type" value="Genomic_DNA"/>
</dbReference>
<feature type="compositionally biased region" description="Low complexity" evidence="2">
    <location>
        <begin position="646"/>
        <end position="656"/>
    </location>
</feature>
<protein>
    <recommendedName>
        <fullName evidence="3">Retrovirus-related Pol polyprotein from transposon TNT 1-94-like beta-barrel domain-containing protein</fullName>
    </recommendedName>
</protein>
<dbReference type="AlphaFoldDB" id="A0A5N5FB97"/>
<organism evidence="4 5">
    <name type="scientific">Pyrus ussuriensis x Pyrus communis</name>
    <dbReference type="NCBI Taxonomy" id="2448454"/>
    <lineage>
        <taxon>Eukaryota</taxon>
        <taxon>Viridiplantae</taxon>
        <taxon>Streptophyta</taxon>
        <taxon>Embryophyta</taxon>
        <taxon>Tracheophyta</taxon>
        <taxon>Spermatophyta</taxon>
        <taxon>Magnoliopsida</taxon>
        <taxon>eudicotyledons</taxon>
        <taxon>Gunneridae</taxon>
        <taxon>Pentapetalae</taxon>
        <taxon>rosids</taxon>
        <taxon>fabids</taxon>
        <taxon>Rosales</taxon>
        <taxon>Rosaceae</taxon>
        <taxon>Amygdaloideae</taxon>
        <taxon>Maleae</taxon>
        <taxon>Pyrus</taxon>
    </lineage>
</organism>
<evidence type="ECO:0000256" key="1">
    <source>
        <dbReference type="ARBA" id="ARBA00022821"/>
    </source>
</evidence>
<reference evidence="4 5" key="3">
    <citation type="submission" date="2019-11" db="EMBL/GenBank/DDBJ databases">
        <title>A de novo genome assembly of a pear dwarfing rootstock.</title>
        <authorList>
            <person name="Wang F."/>
            <person name="Wang J."/>
            <person name="Li S."/>
            <person name="Zhang Y."/>
            <person name="Fang M."/>
            <person name="Ma L."/>
            <person name="Zhao Y."/>
            <person name="Jiang S."/>
        </authorList>
    </citation>
    <scope>NUCLEOTIDE SEQUENCE [LARGE SCALE GENOMIC DNA]</scope>
    <source>
        <strain evidence="4">S2</strain>
        <tissue evidence="4">Leaf</tissue>
    </source>
</reference>
<dbReference type="PANTHER" id="PTHR36766:SF70">
    <property type="entry name" value="DISEASE RESISTANCE PROTEIN RGA4"/>
    <property type="match status" value="1"/>
</dbReference>
<evidence type="ECO:0000259" key="3">
    <source>
        <dbReference type="Pfam" id="PF22936"/>
    </source>
</evidence>
<dbReference type="PANTHER" id="PTHR36766">
    <property type="entry name" value="PLANT BROAD-SPECTRUM MILDEW RESISTANCE PROTEIN RPW8"/>
    <property type="match status" value="1"/>
</dbReference>
<dbReference type="Pfam" id="PF22936">
    <property type="entry name" value="Pol_BBD"/>
    <property type="match status" value="1"/>
</dbReference>
<evidence type="ECO:0000256" key="2">
    <source>
        <dbReference type="SAM" id="MobiDB-lite"/>
    </source>
</evidence>